<name>A0ABR5SHV9_9BACT</name>
<sequence>MAFKNSSDGSGISVINLECIDEKGNTICGHIRKHCAISIYSAPPIFFIIDNQKLNSELKRELRYNQKTNEMGDDCHHNIVGVTKNEARDIIVNKKIEEFHICCNDSNDGYRQLTSSDLAADE</sequence>
<evidence type="ECO:0000313" key="2">
    <source>
        <dbReference type="Proteomes" id="UP000060487"/>
    </source>
</evidence>
<dbReference type="RefSeq" id="WP_157072814.1">
    <property type="nucleotide sequence ID" value="NZ_LNQR01000028.1"/>
</dbReference>
<dbReference type="EMBL" id="LNQR01000028">
    <property type="protein sequence ID" value="KWT91820.1"/>
    <property type="molecule type" value="Genomic_DNA"/>
</dbReference>
<organism evidence="1 2">
    <name type="scientific">Candidatus Magnetominusculus xianensis</name>
    <dbReference type="NCBI Taxonomy" id="1748249"/>
    <lineage>
        <taxon>Bacteria</taxon>
        <taxon>Pseudomonadati</taxon>
        <taxon>Nitrospirota</taxon>
        <taxon>Nitrospiria</taxon>
        <taxon>Nitrospirales</taxon>
        <taxon>Nitrospiraceae</taxon>
        <taxon>Candidatus Magnetominusculus</taxon>
    </lineage>
</organism>
<dbReference type="Proteomes" id="UP000060487">
    <property type="component" value="Unassembled WGS sequence"/>
</dbReference>
<comment type="caution">
    <text evidence="1">The sequence shown here is derived from an EMBL/GenBank/DDBJ whole genome shotgun (WGS) entry which is preliminary data.</text>
</comment>
<proteinExistence type="predicted"/>
<protein>
    <submittedName>
        <fullName evidence="1">Uncharacterized protein</fullName>
    </submittedName>
</protein>
<accession>A0ABR5SHV9</accession>
<gene>
    <name evidence="1" type="ORF">ASN18_0722</name>
</gene>
<evidence type="ECO:0000313" key="1">
    <source>
        <dbReference type="EMBL" id="KWT91820.1"/>
    </source>
</evidence>
<keyword evidence="2" id="KW-1185">Reference proteome</keyword>
<reference evidence="1 2" key="1">
    <citation type="submission" date="2015-11" db="EMBL/GenBank/DDBJ databases">
        <authorList>
            <person name="Lin W."/>
        </authorList>
    </citation>
    <scope>NUCLEOTIDE SEQUENCE [LARGE SCALE GENOMIC DNA]</scope>
    <source>
        <strain evidence="1 2">HCH-1</strain>
    </source>
</reference>